<feature type="domain" description="Cytochrome c" evidence="9">
    <location>
        <begin position="28"/>
        <end position="128"/>
    </location>
</feature>
<accession>V9TV24</accession>
<keyword evidence="11" id="KW-1185">Reference proteome</keyword>
<dbReference type="EMBL" id="CP006745">
    <property type="protein sequence ID" value="AHC74017.1"/>
    <property type="molecule type" value="Genomic_DNA"/>
</dbReference>
<dbReference type="PROSITE" id="PS51007">
    <property type="entry name" value="CYTC"/>
    <property type="match status" value="1"/>
</dbReference>
<evidence type="ECO:0000256" key="1">
    <source>
        <dbReference type="ARBA" id="ARBA00003590"/>
    </source>
</evidence>
<dbReference type="HOGENOM" id="CLU_060944_2_1_5"/>
<dbReference type="InterPro" id="IPR009056">
    <property type="entry name" value="Cyt_c-like_dom"/>
</dbReference>
<comment type="function">
    <text evidence="1">Cytochrome c2 is found mainly in purple, non-sulfur, photosynthetic bacteria where it functions as the electron donor to the oxidized bacteriochlorophyll in the photophosphorylation pathway. However, it may also have a role in the respiratory chain and is found in some non-photosynthetic bacteria.</text>
</comment>
<sequence length="129" mass="14751">MILISLPIRFTLLVWMLLFPSFVFAQNGDPIAGKNVFRKCQACHTVENGKHRQGPSLYRVIGRRAGTAEGYKRYSEAMKNYGIIWDANNLNIYLENPKKALPGNKMPFVGLKNIQDRYDVISYLEQVAK</sequence>
<dbReference type="GO" id="GO:0009055">
    <property type="term" value="F:electron transfer activity"/>
    <property type="evidence" value="ECO:0007669"/>
    <property type="project" value="InterPro"/>
</dbReference>
<dbReference type="KEGG" id="efk:P856_818"/>
<dbReference type="PANTHER" id="PTHR11961">
    <property type="entry name" value="CYTOCHROME C"/>
    <property type="match status" value="1"/>
</dbReference>
<dbReference type="AlphaFoldDB" id="V9TV24"/>
<dbReference type="OrthoDB" id="9805828at2"/>
<dbReference type="GO" id="GO:0020037">
    <property type="term" value="F:heme binding"/>
    <property type="evidence" value="ECO:0007669"/>
    <property type="project" value="InterPro"/>
</dbReference>
<evidence type="ECO:0000256" key="2">
    <source>
        <dbReference type="ARBA" id="ARBA00022448"/>
    </source>
</evidence>
<dbReference type="PATRIC" id="fig|1401328.3.peg.828"/>
<dbReference type="InterPro" id="IPR002327">
    <property type="entry name" value="Cyt_c_1A/1B"/>
</dbReference>
<keyword evidence="4 8" id="KW-0349">Heme</keyword>
<keyword evidence="2" id="KW-0813">Transport</keyword>
<organism evidence="10 11">
    <name type="scientific">Candidatus Endolissoclinum faulkneri L5</name>
    <dbReference type="NCBI Taxonomy" id="1401328"/>
    <lineage>
        <taxon>Bacteria</taxon>
        <taxon>Pseudomonadati</taxon>
        <taxon>Pseudomonadota</taxon>
        <taxon>Alphaproteobacteria</taxon>
        <taxon>Rhodospirillales</taxon>
        <taxon>Rhodospirillaceae</taxon>
        <taxon>Candidatus Endolissoclinum</taxon>
    </lineage>
</organism>
<evidence type="ECO:0000313" key="11">
    <source>
        <dbReference type="Proteomes" id="UP000018700"/>
    </source>
</evidence>
<dbReference type="STRING" id="1401328.P856_818"/>
<evidence type="ECO:0000313" key="10">
    <source>
        <dbReference type="EMBL" id="AHC74017.1"/>
    </source>
</evidence>
<name>V9TV24_9PROT</name>
<dbReference type="Gene3D" id="1.10.760.10">
    <property type="entry name" value="Cytochrome c-like domain"/>
    <property type="match status" value="1"/>
</dbReference>
<evidence type="ECO:0000256" key="3">
    <source>
        <dbReference type="ARBA" id="ARBA00022531"/>
    </source>
</evidence>
<gene>
    <name evidence="10" type="primary">cytC</name>
    <name evidence="10" type="ORF">P856_818</name>
</gene>
<evidence type="ECO:0000256" key="6">
    <source>
        <dbReference type="ARBA" id="ARBA00022982"/>
    </source>
</evidence>
<dbReference type="Proteomes" id="UP000018700">
    <property type="component" value="Chromosome"/>
</dbReference>
<keyword evidence="7 8" id="KW-0408">Iron</keyword>
<evidence type="ECO:0000256" key="7">
    <source>
        <dbReference type="ARBA" id="ARBA00023004"/>
    </source>
</evidence>
<evidence type="ECO:0000256" key="4">
    <source>
        <dbReference type="ARBA" id="ARBA00022617"/>
    </source>
</evidence>
<keyword evidence="6" id="KW-0249">Electron transport</keyword>
<evidence type="ECO:0000259" key="9">
    <source>
        <dbReference type="PROSITE" id="PS51007"/>
    </source>
</evidence>
<proteinExistence type="predicted"/>
<dbReference type="GO" id="GO:0046872">
    <property type="term" value="F:metal ion binding"/>
    <property type="evidence" value="ECO:0007669"/>
    <property type="project" value="UniProtKB-KW"/>
</dbReference>
<dbReference type="eggNOG" id="COG3474">
    <property type="taxonomic scope" value="Bacteria"/>
</dbReference>
<protein>
    <submittedName>
        <fullName evidence="10">Cytochrome c</fullName>
    </submittedName>
</protein>
<dbReference type="SUPFAM" id="SSF46626">
    <property type="entry name" value="Cytochrome c"/>
    <property type="match status" value="1"/>
</dbReference>
<dbReference type="RefSeq" id="WP_025300891.1">
    <property type="nucleotide sequence ID" value="NZ_CP006745.1"/>
</dbReference>
<keyword evidence="3" id="KW-0602">Photosynthesis</keyword>
<dbReference type="PRINTS" id="PR00604">
    <property type="entry name" value="CYTCHRMECIAB"/>
</dbReference>
<reference evidence="10 11" key="1">
    <citation type="journal article" date="2013" name="PLoS ONE">
        <title>Bacterial endosymbiosis in a chordate host: long-term co-evolution and conservation of secondary metabolism.</title>
        <authorList>
            <person name="Kwan J.C."/>
            <person name="Schmidt E.W."/>
        </authorList>
    </citation>
    <scope>NUCLEOTIDE SEQUENCE [LARGE SCALE GENOMIC DNA]</scope>
    <source>
        <strain evidence="11">faulkneri L5</strain>
    </source>
</reference>
<dbReference type="Pfam" id="PF00034">
    <property type="entry name" value="Cytochrom_C"/>
    <property type="match status" value="1"/>
</dbReference>
<dbReference type="InterPro" id="IPR036909">
    <property type="entry name" value="Cyt_c-like_dom_sf"/>
</dbReference>
<dbReference type="GO" id="GO:0015979">
    <property type="term" value="P:photosynthesis"/>
    <property type="evidence" value="ECO:0007669"/>
    <property type="project" value="UniProtKB-KW"/>
</dbReference>
<keyword evidence="5 8" id="KW-0479">Metal-binding</keyword>
<evidence type="ECO:0000256" key="8">
    <source>
        <dbReference type="PROSITE-ProRule" id="PRU00433"/>
    </source>
</evidence>
<evidence type="ECO:0000256" key="5">
    <source>
        <dbReference type="ARBA" id="ARBA00022723"/>
    </source>
</evidence>